<evidence type="ECO:0000256" key="5">
    <source>
        <dbReference type="ARBA" id="ARBA00022729"/>
    </source>
</evidence>
<dbReference type="GO" id="GO:0005615">
    <property type="term" value="C:extracellular space"/>
    <property type="evidence" value="ECO:0007669"/>
    <property type="project" value="TreeGrafter"/>
</dbReference>
<feature type="coiled-coil region" evidence="10">
    <location>
        <begin position="158"/>
        <end position="192"/>
    </location>
</feature>
<keyword evidence="3" id="KW-0217">Developmental protein</keyword>
<accession>A0A6P6L0A3</accession>
<evidence type="ECO:0000259" key="11">
    <source>
        <dbReference type="PROSITE" id="PS51132"/>
    </source>
</evidence>
<evidence type="ECO:0000256" key="2">
    <source>
        <dbReference type="ARBA" id="ARBA00009593"/>
    </source>
</evidence>
<organism evidence="12 13">
    <name type="scientific">Carassius auratus</name>
    <name type="common">Goldfish</name>
    <dbReference type="NCBI Taxonomy" id="7957"/>
    <lineage>
        <taxon>Eukaryota</taxon>
        <taxon>Metazoa</taxon>
        <taxon>Chordata</taxon>
        <taxon>Craniata</taxon>
        <taxon>Vertebrata</taxon>
        <taxon>Euteleostomi</taxon>
        <taxon>Actinopterygii</taxon>
        <taxon>Neopterygii</taxon>
        <taxon>Teleostei</taxon>
        <taxon>Ostariophysi</taxon>
        <taxon>Cypriniformes</taxon>
        <taxon>Cyprinidae</taxon>
        <taxon>Cyprininae</taxon>
        <taxon>Carassius</taxon>
    </lineage>
</organism>
<evidence type="ECO:0000313" key="14">
    <source>
        <dbReference type="RefSeq" id="XP_026077022.1"/>
    </source>
</evidence>
<name>A0A6P6L0A3_CARAU</name>
<evidence type="ECO:0000256" key="4">
    <source>
        <dbReference type="ARBA" id="ARBA00022525"/>
    </source>
</evidence>
<dbReference type="KEGG" id="caua:113055194"/>
<dbReference type="AlphaFoldDB" id="A0A6P6L0A3"/>
<evidence type="ECO:0000256" key="10">
    <source>
        <dbReference type="SAM" id="Coils"/>
    </source>
</evidence>
<dbReference type="InterPro" id="IPR003112">
    <property type="entry name" value="Olfac-like_dom"/>
</dbReference>
<sequence>MVYTRLKCESVTGNCLVLCNRLNVSRAVHPKKLKLKKNKKEKELEVIQLSIERAAPDVLGSSSRSALSLNIPANSVPLHEGFSTPPNIRTYSVFLKQSPPVFKMRDIQLLVLILSGLVGAQQQALMDYLERRLLAIEDRISLWHEQTSRYASELREFKQQMVAQLEGLDKSKEALQSELDTVGTRVDRVEREMDYLETQNGVQPCVDVDDKLVEQQVTVVKERNKAKYAKLTDCSDMISSIKGMKILKRVGGAKGMWTKDMGRGTGKVYILNGTEDNTVYEFGTVREFTSSQGTSAATSIQLPSSWGGMGHAIYNNRLYYLKKGEEMKLMKFDLQKNIVTDSAVFPAKNHLPVYSLNPETFIDLAVDEEGLWAIYATQENERYISLAKIDSKTLDIEQMWDTPCVRENAEAAFVICGTVYVVYNSKLPSRSRIQCVFDVSDMVTNDDAPHVHFPKRYGTHASIKYSPVEQLLYAWDDGYQILYKLQMKKKLEV</sequence>
<evidence type="ECO:0000256" key="8">
    <source>
        <dbReference type="ARBA" id="ARBA00023180"/>
    </source>
</evidence>
<keyword evidence="4" id="KW-0964">Secreted</keyword>
<dbReference type="GeneID" id="113055194"/>
<evidence type="ECO:0000256" key="3">
    <source>
        <dbReference type="ARBA" id="ARBA00022473"/>
    </source>
</evidence>
<comment type="similarity">
    <text evidence="2">Belongs to the OLFML3 family.</text>
</comment>
<dbReference type="Proteomes" id="UP000515129">
    <property type="component" value="Chromosome 36"/>
</dbReference>
<keyword evidence="6 10" id="KW-0175">Coiled coil</keyword>
<feature type="domain" description="Olfactomedin-like" evidence="11">
    <location>
        <begin position="233"/>
        <end position="489"/>
    </location>
</feature>
<comment type="subcellular location">
    <subcellularLocation>
        <location evidence="1">Secreted</location>
    </subcellularLocation>
</comment>
<keyword evidence="8" id="KW-0325">Glycoprotein</keyword>
<evidence type="ECO:0000313" key="12">
    <source>
        <dbReference type="Proteomes" id="UP000515129"/>
    </source>
</evidence>
<proteinExistence type="inferred from homology"/>
<evidence type="ECO:0000256" key="9">
    <source>
        <dbReference type="PROSITE-ProRule" id="PRU00446"/>
    </source>
</evidence>
<dbReference type="PANTHER" id="PTHR23192:SF8">
    <property type="entry name" value="OLFACTOMEDIN-LIKE PROTEIN 3"/>
    <property type="match status" value="1"/>
</dbReference>
<protein>
    <submittedName>
        <fullName evidence="13 14">Olfactomedin-like protein 3A</fullName>
    </submittedName>
</protein>
<dbReference type="PROSITE" id="PS51132">
    <property type="entry name" value="OLF"/>
    <property type="match status" value="1"/>
</dbReference>
<evidence type="ECO:0000256" key="1">
    <source>
        <dbReference type="ARBA" id="ARBA00004613"/>
    </source>
</evidence>
<dbReference type="GO" id="GO:0007165">
    <property type="term" value="P:signal transduction"/>
    <property type="evidence" value="ECO:0007669"/>
    <property type="project" value="TreeGrafter"/>
</dbReference>
<dbReference type="RefSeq" id="XP_026077022.1">
    <property type="nucleotide sequence ID" value="XM_026221237.1"/>
</dbReference>
<dbReference type="SMART" id="SM00284">
    <property type="entry name" value="OLF"/>
    <property type="match status" value="1"/>
</dbReference>
<keyword evidence="12" id="KW-1185">Reference proteome</keyword>
<keyword evidence="7 9" id="KW-1015">Disulfide bond</keyword>
<keyword evidence="5" id="KW-0732">Signal</keyword>
<dbReference type="OrthoDB" id="8626508at2759"/>
<dbReference type="PANTHER" id="PTHR23192">
    <property type="entry name" value="OLFACTOMEDIN-RELATED"/>
    <property type="match status" value="1"/>
</dbReference>
<evidence type="ECO:0000313" key="13">
    <source>
        <dbReference type="RefSeq" id="XP_026077021.1"/>
    </source>
</evidence>
<dbReference type="RefSeq" id="XP_026077021.1">
    <property type="nucleotide sequence ID" value="XM_026221236.1"/>
</dbReference>
<feature type="disulfide bond" evidence="9">
    <location>
        <begin position="234"/>
        <end position="416"/>
    </location>
</feature>
<dbReference type="InterPro" id="IPR050605">
    <property type="entry name" value="Olfactomedin-like_domain"/>
</dbReference>
<dbReference type="Pfam" id="PF02191">
    <property type="entry name" value="OLF"/>
    <property type="match status" value="1"/>
</dbReference>
<gene>
    <name evidence="13 14" type="primary">LOC113055194</name>
</gene>
<evidence type="ECO:0000256" key="6">
    <source>
        <dbReference type="ARBA" id="ARBA00023054"/>
    </source>
</evidence>
<dbReference type="GeneTree" id="ENSGT00940000158083"/>
<evidence type="ECO:0000256" key="7">
    <source>
        <dbReference type="ARBA" id="ARBA00023157"/>
    </source>
</evidence>
<reference evidence="13 14" key="1">
    <citation type="submission" date="2025-04" db="UniProtKB">
        <authorList>
            <consortium name="RefSeq"/>
        </authorList>
    </citation>
    <scope>IDENTIFICATION</scope>
    <source>
        <strain evidence="13 14">Wakin</strain>
        <tissue evidence="13 14">Muscle</tissue>
    </source>
</reference>